<keyword evidence="3" id="KW-0411">Iron-sulfur</keyword>
<evidence type="ECO:0000256" key="1">
    <source>
        <dbReference type="ARBA" id="ARBA00022723"/>
    </source>
</evidence>
<accession>A0A426TS67</accession>
<proteinExistence type="predicted"/>
<keyword evidence="2" id="KW-0408">Iron</keyword>
<dbReference type="InterPro" id="IPR017900">
    <property type="entry name" value="4Fe4S_Fe_S_CS"/>
</dbReference>
<dbReference type="SUPFAM" id="SSF46548">
    <property type="entry name" value="alpha-helical ferredoxin"/>
    <property type="match status" value="1"/>
</dbReference>
<evidence type="ECO:0000313" key="5">
    <source>
        <dbReference type="EMBL" id="RRR66748.1"/>
    </source>
</evidence>
<keyword evidence="1" id="KW-0479">Metal-binding</keyword>
<evidence type="ECO:0000256" key="2">
    <source>
        <dbReference type="ARBA" id="ARBA00023004"/>
    </source>
</evidence>
<dbReference type="Proteomes" id="UP000280307">
    <property type="component" value="Unassembled WGS sequence"/>
</dbReference>
<dbReference type="InterPro" id="IPR017896">
    <property type="entry name" value="4Fe4S_Fe-S-bd"/>
</dbReference>
<comment type="caution">
    <text evidence="5">The sequence shown here is derived from an EMBL/GenBank/DDBJ whole genome shotgun (WGS) entry which is preliminary data.</text>
</comment>
<dbReference type="Pfam" id="PF13183">
    <property type="entry name" value="Fer4_8"/>
    <property type="match status" value="1"/>
</dbReference>
<dbReference type="PROSITE" id="PS51379">
    <property type="entry name" value="4FE4S_FER_2"/>
    <property type="match status" value="1"/>
</dbReference>
<dbReference type="EMBL" id="RSAS01000831">
    <property type="protein sequence ID" value="RRR66748.1"/>
    <property type="molecule type" value="Genomic_DNA"/>
</dbReference>
<evidence type="ECO:0000313" key="6">
    <source>
        <dbReference type="Proteomes" id="UP000280307"/>
    </source>
</evidence>
<dbReference type="Gene3D" id="1.10.1060.10">
    <property type="entry name" value="Alpha-helical ferredoxin"/>
    <property type="match status" value="1"/>
</dbReference>
<dbReference type="PROSITE" id="PS00198">
    <property type="entry name" value="4FE4S_FER_1"/>
    <property type="match status" value="1"/>
</dbReference>
<dbReference type="InterPro" id="IPR009051">
    <property type="entry name" value="Helical_ferredxn"/>
</dbReference>
<evidence type="ECO:0000259" key="4">
    <source>
        <dbReference type="PROSITE" id="PS51379"/>
    </source>
</evidence>
<sequence>MASLIEQQLRERAQALLDEGSVELFLGYRQGSRSLRVAPFAARSSSETERLVWNAACVPNLAGTLHKYAGQRIGVALKMCDAHSVIQLLRFNQIRRDELYVIGVVCHGMADAERIAATDADTITLWDPATERPTLGPDQLLDKCVSCTQPVPDLYDELLGRVATAPPETKNERLADIQMLEAMDAPTRRAFWQEQLSKCTLCYACQAACPLCFCKQCALSLERSDPRRQTRDMGAIFTYHVMRAYHLTERCTGCNECERVCPEDIPLSLITQKLEQDREQR</sequence>
<protein>
    <recommendedName>
        <fullName evidence="4">4Fe-4S ferredoxin-type domain-containing protein</fullName>
    </recommendedName>
</protein>
<organism evidence="5 6">
    <name type="scientific">Candidatus Viridilinea halotolerans</name>
    <dbReference type="NCBI Taxonomy" id="2491704"/>
    <lineage>
        <taxon>Bacteria</taxon>
        <taxon>Bacillati</taxon>
        <taxon>Chloroflexota</taxon>
        <taxon>Chloroflexia</taxon>
        <taxon>Chloroflexales</taxon>
        <taxon>Chloroflexineae</taxon>
        <taxon>Oscillochloridaceae</taxon>
        <taxon>Candidatus Viridilinea</taxon>
    </lineage>
</organism>
<dbReference type="GO" id="GO:0051536">
    <property type="term" value="F:iron-sulfur cluster binding"/>
    <property type="evidence" value="ECO:0007669"/>
    <property type="project" value="UniProtKB-KW"/>
</dbReference>
<feature type="domain" description="4Fe-4S ferredoxin-type" evidence="4">
    <location>
        <begin position="242"/>
        <end position="272"/>
    </location>
</feature>
<evidence type="ECO:0000256" key="3">
    <source>
        <dbReference type="ARBA" id="ARBA00023014"/>
    </source>
</evidence>
<gene>
    <name evidence="5" type="ORF">EI684_20200</name>
</gene>
<reference evidence="5 6" key="1">
    <citation type="submission" date="2018-12" db="EMBL/GenBank/DDBJ databases">
        <title>Genome Sequence of Candidatus Viridilinea halotolerans isolated from saline sulfide-rich spring.</title>
        <authorList>
            <person name="Grouzdev D.S."/>
            <person name="Burganskaya E.I."/>
            <person name="Krutkina M.S."/>
            <person name="Sukhacheva M.V."/>
            <person name="Gorlenko V.M."/>
        </authorList>
    </citation>
    <scope>NUCLEOTIDE SEQUENCE [LARGE SCALE GENOMIC DNA]</scope>
    <source>
        <strain evidence="5">Chok-6</strain>
    </source>
</reference>
<name>A0A426TS67_9CHLR</name>
<dbReference type="AlphaFoldDB" id="A0A426TS67"/>
<dbReference type="GO" id="GO:0046872">
    <property type="term" value="F:metal ion binding"/>
    <property type="evidence" value="ECO:0007669"/>
    <property type="project" value="UniProtKB-KW"/>
</dbReference>